<proteinExistence type="inferred from homology"/>
<comment type="similarity">
    <text evidence="1">Belongs to the transglycosylase Slt family.</text>
</comment>
<dbReference type="Gene3D" id="1.10.530.10">
    <property type="match status" value="1"/>
</dbReference>
<feature type="domain" description="Transglycosylase SLT" evidence="3">
    <location>
        <begin position="49"/>
        <end position="158"/>
    </location>
</feature>
<evidence type="ECO:0000256" key="2">
    <source>
        <dbReference type="SAM" id="Phobius"/>
    </source>
</evidence>
<evidence type="ECO:0000256" key="1">
    <source>
        <dbReference type="ARBA" id="ARBA00007734"/>
    </source>
</evidence>
<keyword evidence="2" id="KW-1133">Transmembrane helix</keyword>
<gene>
    <name evidence="4" type="ORF">EDD79_1001267</name>
</gene>
<dbReference type="InterPro" id="IPR008258">
    <property type="entry name" value="Transglycosylase_SLT_dom_1"/>
</dbReference>
<reference evidence="4 5" key="1">
    <citation type="submission" date="2019-03" db="EMBL/GenBank/DDBJ databases">
        <title>Genomic Encyclopedia of Type Strains, Phase IV (KMG-IV): sequencing the most valuable type-strain genomes for metagenomic binning, comparative biology and taxonomic classification.</title>
        <authorList>
            <person name="Goeker M."/>
        </authorList>
    </citation>
    <scope>NUCLEOTIDE SEQUENCE [LARGE SCALE GENOMIC DNA]</scope>
    <source>
        <strain evidence="4 5">DSM 100013</strain>
    </source>
</reference>
<sequence>MVMRKRRRFSWLRLIIFSLILILSIVIVAFHSFSWIVKAIYPTHYIDIVEKYAEVYNIDPYLVLSIIKNESKFNPEAVSRKDARGLMQIAPITGQWASEKLPIESYSQDMLFDPELNIQIGCWYLSILNNQFASNFELVVAAYNAGNGNVSRWLSNPEYSADGKNLDNIPFGETRIYQQRVLRDYERYKRIYE</sequence>
<keyword evidence="2" id="KW-0812">Transmembrane</keyword>
<dbReference type="Proteomes" id="UP000295504">
    <property type="component" value="Unassembled WGS sequence"/>
</dbReference>
<keyword evidence="2" id="KW-0472">Membrane</keyword>
<dbReference type="PANTHER" id="PTHR37423">
    <property type="entry name" value="SOLUBLE LYTIC MUREIN TRANSGLYCOSYLASE-RELATED"/>
    <property type="match status" value="1"/>
</dbReference>
<dbReference type="Pfam" id="PF01464">
    <property type="entry name" value="SLT"/>
    <property type="match status" value="1"/>
</dbReference>
<dbReference type="EMBL" id="SLYC01000001">
    <property type="protein sequence ID" value="TCQ08176.1"/>
    <property type="molecule type" value="Genomic_DNA"/>
</dbReference>
<dbReference type="CDD" id="cd16896">
    <property type="entry name" value="LT_Slt70-like"/>
    <property type="match status" value="1"/>
</dbReference>
<comment type="caution">
    <text evidence="4">The sequence shown here is derived from an EMBL/GenBank/DDBJ whole genome shotgun (WGS) entry which is preliminary data.</text>
</comment>
<name>A0A4R2TY44_9FIRM</name>
<evidence type="ECO:0000313" key="5">
    <source>
        <dbReference type="Proteomes" id="UP000295504"/>
    </source>
</evidence>
<dbReference type="InterPro" id="IPR023346">
    <property type="entry name" value="Lysozyme-like_dom_sf"/>
</dbReference>
<accession>A0A4R2TY44</accession>
<feature type="transmembrane region" description="Helical" evidence="2">
    <location>
        <begin position="12"/>
        <end position="37"/>
    </location>
</feature>
<dbReference type="SUPFAM" id="SSF53955">
    <property type="entry name" value="Lysozyme-like"/>
    <property type="match status" value="1"/>
</dbReference>
<evidence type="ECO:0000313" key="4">
    <source>
        <dbReference type="EMBL" id="TCQ08176.1"/>
    </source>
</evidence>
<dbReference type="AlphaFoldDB" id="A0A4R2TY44"/>
<protein>
    <submittedName>
        <fullName evidence="4">Soluble lytic murein transglycosylase</fullName>
    </submittedName>
</protein>
<keyword evidence="5" id="KW-1185">Reference proteome</keyword>
<dbReference type="InterPro" id="IPR000189">
    <property type="entry name" value="Transglyc_AS"/>
</dbReference>
<dbReference type="GO" id="GO:0008933">
    <property type="term" value="F:peptidoglycan lytic transglycosylase activity"/>
    <property type="evidence" value="ECO:0007669"/>
    <property type="project" value="InterPro"/>
</dbReference>
<dbReference type="PROSITE" id="PS00922">
    <property type="entry name" value="TRANSGLYCOSYLASE"/>
    <property type="match status" value="1"/>
</dbReference>
<dbReference type="PANTHER" id="PTHR37423:SF2">
    <property type="entry name" value="MEMBRANE-BOUND LYTIC MUREIN TRANSGLYCOSYLASE C"/>
    <property type="match status" value="1"/>
</dbReference>
<dbReference type="GO" id="GO:0016020">
    <property type="term" value="C:membrane"/>
    <property type="evidence" value="ECO:0007669"/>
    <property type="project" value="InterPro"/>
</dbReference>
<organism evidence="4 5">
    <name type="scientific">Serpentinicella alkaliphila</name>
    <dbReference type="NCBI Taxonomy" id="1734049"/>
    <lineage>
        <taxon>Bacteria</taxon>
        <taxon>Bacillati</taxon>
        <taxon>Bacillota</taxon>
        <taxon>Clostridia</taxon>
        <taxon>Peptostreptococcales</taxon>
        <taxon>Natronincolaceae</taxon>
        <taxon>Serpentinicella</taxon>
    </lineage>
</organism>
<dbReference type="GO" id="GO:0000270">
    <property type="term" value="P:peptidoglycan metabolic process"/>
    <property type="evidence" value="ECO:0007669"/>
    <property type="project" value="InterPro"/>
</dbReference>
<evidence type="ECO:0000259" key="3">
    <source>
        <dbReference type="Pfam" id="PF01464"/>
    </source>
</evidence>